<name>A0A2N9HKJ1_FAGSY</name>
<feature type="transmembrane region" description="Helical" evidence="4">
    <location>
        <begin position="262"/>
        <end position="287"/>
    </location>
</feature>
<accession>A0A2N9HKJ1</accession>
<evidence type="ECO:0000256" key="3">
    <source>
        <dbReference type="ARBA" id="ARBA00023027"/>
    </source>
</evidence>
<dbReference type="Pfam" id="PF01582">
    <property type="entry name" value="TIR"/>
    <property type="match status" value="1"/>
</dbReference>
<sequence length="539" mass="60564">MASLTNKGASSSASTPRWNYDVFLSFRGEDTRYGFTGHLYQALCDKGFNTFIDNDLQRGEQIKAELFKTIESTMISIIVFSENYASSTWCLDELVKILGCRKNGQLVLPVFYKVDPSEVRDQKGNIGIALAKHEEKFKDNTEKVQSWKVALNEAASLSGWHYEDGWFVFGSVWVRSCTRRDLQQQRVFGRRWPWEFFPSRADLDYPPNDLGIDLSKLLLRSPFGTAWLSLPWSIRSILPTVCSGWTSTDVVVLAIYRMISKIWICVYVALFVVLYSVCSVFVVVPWAPLWVFSVLSYSGIPRLVDKCLITVDWWDKLSMHDLLQQMGREIVRQESPKVPGKRTRLWCYEDALEVLTENTRLGDTQHPGDSMGTLGYDISSGATKYQPPPKFLDLPFLVPDDTLGLEFDLTVSEGFDLGSSSMPKNDDSDLGLLPPFPTSYASHSNSMETTNNGFDSTLKGFHGDGYDLSLLPHAYPMGSQDYQPPTVHISLPSSEGLDLPALAFGSTVSEGFDLGSCSMPHNDDSDFNLYPPSKKMRTS</sequence>
<gene>
    <name evidence="6" type="ORF">FSB_LOCUS42579</name>
</gene>
<evidence type="ECO:0000256" key="4">
    <source>
        <dbReference type="SAM" id="Phobius"/>
    </source>
</evidence>
<evidence type="ECO:0000313" key="6">
    <source>
        <dbReference type="EMBL" id="SPD14697.1"/>
    </source>
</evidence>
<keyword evidence="1" id="KW-0677">Repeat</keyword>
<feature type="domain" description="TIR" evidence="5">
    <location>
        <begin position="18"/>
        <end position="186"/>
    </location>
</feature>
<dbReference type="PANTHER" id="PTHR11017:SF570">
    <property type="entry name" value="DISEASE RESISTANCE PROTEIN (TIR-NBS CLASS)-RELATED"/>
    <property type="match status" value="1"/>
</dbReference>
<evidence type="ECO:0000256" key="2">
    <source>
        <dbReference type="ARBA" id="ARBA00022821"/>
    </source>
</evidence>
<dbReference type="InterPro" id="IPR058192">
    <property type="entry name" value="WHD_ROQ1-like"/>
</dbReference>
<dbReference type="AlphaFoldDB" id="A0A2N9HKJ1"/>
<dbReference type="InterPro" id="IPR035897">
    <property type="entry name" value="Toll_tir_struct_dom_sf"/>
</dbReference>
<dbReference type="SUPFAM" id="SSF46785">
    <property type="entry name" value="Winged helix' DNA-binding domain"/>
    <property type="match status" value="1"/>
</dbReference>
<dbReference type="InterPro" id="IPR000157">
    <property type="entry name" value="TIR_dom"/>
</dbReference>
<dbReference type="EMBL" id="OIVN01003979">
    <property type="protein sequence ID" value="SPD14697.1"/>
    <property type="molecule type" value="Genomic_DNA"/>
</dbReference>
<evidence type="ECO:0000256" key="1">
    <source>
        <dbReference type="ARBA" id="ARBA00022737"/>
    </source>
</evidence>
<dbReference type="InterPro" id="IPR036390">
    <property type="entry name" value="WH_DNA-bd_sf"/>
</dbReference>
<keyword evidence="3" id="KW-0520">NAD</keyword>
<keyword evidence="4" id="KW-1133">Transmembrane helix</keyword>
<dbReference type="InterPro" id="IPR044974">
    <property type="entry name" value="Disease_R_plants"/>
</dbReference>
<dbReference type="GO" id="GO:0006952">
    <property type="term" value="P:defense response"/>
    <property type="evidence" value="ECO:0007669"/>
    <property type="project" value="UniProtKB-KW"/>
</dbReference>
<dbReference type="FunFam" id="3.40.50.10140:FF:000007">
    <property type="entry name" value="Disease resistance protein (TIR-NBS-LRR class)"/>
    <property type="match status" value="1"/>
</dbReference>
<dbReference type="SUPFAM" id="SSF52200">
    <property type="entry name" value="Toll/Interleukin receptor TIR domain"/>
    <property type="match status" value="1"/>
</dbReference>
<protein>
    <recommendedName>
        <fullName evidence="5">TIR domain-containing protein</fullName>
    </recommendedName>
</protein>
<dbReference type="SMART" id="SM00255">
    <property type="entry name" value="TIR"/>
    <property type="match status" value="1"/>
</dbReference>
<dbReference type="PANTHER" id="PTHR11017">
    <property type="entry name" value="LEUCINE-RICH REPEAT-CONTAINING PROTEIN"/>
    <property type="match status" value="1"/>
</dbReference>
<dbReference type="Gene3D" id="3.40.50.10140">
    <property type="entry name" value="Toll/interleukin-1 receptor homology (TIR) domain"/>
    <property type="match status" value="1"/>
</dbReference>
<reference evidence="6" key="1">
    <citation type="submission" date="2018-02" db="EMBL/GenBank/DDBJ databases">
        <authorList>
            <person name="Cohen D.B."/>
            <person name="Kent A.D."/>
        </authorList>
    </citation>
    <scope>NUCLEOTIDE SEQUENCE</scope>
</reference>
<dbReference type="GO" id="GO:0007165">
    <property type="term" value="P:signal transduction"/>
    <property type="evidence" value="ECO:0007669"/>
    <property type="project" value="InterPro"/>
</dbReference>
<keyword evidence="4" id="KW-0812">Transmembrane</keyword>
<organism evidence="6">
    <name type="scientific">Fagus sylvatica</name>
    <name type="common">Beechnut</name>
    <dbReference type="NCBI Taxonomy" id="28930"/>
    <lineage>
        <taxon>Eukaryota</taxon>
        <taxon>Viridiplantae</taxon>
        <taxon>Streptophyta</taxon>
        <taxon>Embryophyta</taxon>
        <taxon>Tracheophyta</taxon>
        <taxon>Spermatophyta</taxon>
        <taxon>Magnoliopsida</taxon>
        <taxon>eudicotyledons</taxon>
        <taxon>Gunneridae</taxon>
        <taxon>Pentapetalae</taxon>
        <taxon>rosids</taxon>
        <taxon>fabids</taxon>
        <taxon>Fagales</taxon>
        <taxon>Fagaceae</taxon>
        <taxon>Fagus</taxon>
    </lineage>
</organism>
<keyword evidence="4" id="KW-0472">Membrane</keyword>
<dbReference type="PROSITE" id="PS50104">
    <property type="entry name" value="TIR"/>
    <property type="match status" value="1"/>
</dbReference>
<evidence type="ECO:0000259" key="5">
    <source>
        <dbReference type="PROSITE" id="PS50104"/>
    </source>
</evidence>
<proteinExistence type="predicted"/>
<dbReference type="Pfam" id="PF23282">
    <property type="entry name" value="WHD_ROQ1"/>
    <property type="match status" value="1"/>
</dbReference>
<keyword evidence="2" id="KW-0611">Plant defense</keyword>